<dbReference type="Proteomes" id="UP000241818">
    <property type="component" value="Unassembled WGS sequence"/>
</dbReference>
<evidence type="ECO:0000313" key="1">
    <source>
        <dbReference type="EMBL" id="PSS12612.1"/>
    </source>
</evidence>
<proteinExistence type="predicted"/>
<dbReference type="EMBL" id="KZ679015">
    <property type="protein sequence ID" value="PSS12612.1"/>
    <property type="molecule type" value="Genomic_DNA"/>
</dbReference>
<dbReference type="GeneID" id="36572634"/>
<dbReference type="InParanoid" id="A0A2T3AVD9"/>
<protein>
    <submittedName>
        <fullName evidence="1">Uncharacterized protein</fullName>
    </submittedName>
</protein>
<reference evidence="1 2" key="1">
    <citation type="journal article" date="2018" name="New Phytol.">
        <title>Comparative genomics and transcriptomics depict ericoid mycorrhizal fungi as versatile saprotrophs and plant mutualists.</title>
        <authorList>
            <person name="Martino E."/>
            <person name="Morin E."/>
            <person name="Grelet G.A."/>
            <person name="Kuo A."/>
            <person name="Kohler A."/>
            <person name="Daghino S."/>
            <person name="Barry K.W."/>
            <person name="Cichocki N."/>
            <person name="Clum A."/>
            <person name="Dockter R.B."/>
            <person name="Hainaut M."/>
            <person name="Kuo R.C."/>
            <person name="LaButti K."/>
            <person name="Lindahl B.D."/>
            <person name="Lindquist E.A."/>
            <person name="Lipzen A."/>
            <person name="Khouja H.R."/>
            <person name="Magnuson J."/>
            <person name="Murat C."/>
            <person name="Ohm R.A."/>
            <person name="Singer S.W."/>
            <person name="Spatafora J.W."/>
            <person name="Wang M."/>
            <person name="Veneault-Fourrey C."/>
            <person name="Henrissat B."/>
            <person name="Grigoriev I.V."/>
            <person name="Martin F.M."/>
            <person name="Perotto S."/>
        </authorList>
    </citation>
    <scope>NUCLEOTIDE SEQUENCE [LARGE SCALE GENOMIC DNA]</scope>
    <source>
        <strain evidence="1 2">ATCC 22711</strain>
    </source>
</reference>
<dbReference type="RefSeq" id="XP_024718610.1">
    <property type="nucleotide sequence ID" value="XM_024864553.1"/>
</dbReference>
<name>A0A2T3AVD9_AMORE</name>
<keyword evidence="2" id="KW-1185">Reference proteome</keyword>
<gene>
    <name evidence="1" type="ORF">M430DRAFT_21683</name>
</gene>
<accession>A0A2T3AVD9</accession>
<sequence>MRKHEVRTGSYQVSKAESDITARKLWDRFLIIWSVICGDVSLGRVSPAQIGRAAIDYGVAVSNAADICVYVHVNACQSQSLCMYLCIVRGPICGLFMDSLALPWKLKSSLPLMQLSGRVPNKGGAWRIASTAGEQDLHRVLARAPRGQNPVPTLRRDGWAMTGLAR</sequence>
<evidence type="ECO:0000313" key="2">
    <source>
        <dbReference type="Proteomes" id="UP000241818"/>
    </source>
</evidence>
<dbReference type="AlphaFoldDB" id="A0A2T3AVD9"/>
<organism evidence="1 2">
    <name type="scientific">Amorphotheca resinae ATCC 22711</name>
    <dbReference type="NCBI Taxonomy" id="857342"/>
    <lineage>
        <taxon>Eukaryota</taxon>
        <taxon>Fungi</taxon>
        <taxon>Dikarya</taxon>
        <taxon>Ascomycota</taxon>
        <taxon>Pezizomycotina</taxon>
        <taxon>Leotiomycetes</taxon>
        <taxon>Helotiales</taxon>
        <taxon>Amorphothecaceae</taxon>
        <taxon>Amorphotheca</taxon>
    </lineage>
</organism>